<dbReference type="Gene3D" id="2.60.120.200">
    <property type="match status" value="1"/>
</dbReference>
<evidence type="ECO:0000313" key="2">
    <source>
        <dbReference type="Proteomes" id="UP000031866"/>
    </source>
</evidence>
<sequence length="370" mass="43356">MEKLYSLINEKVKEKSKALIGISGISLSGKTTFANKLKERYQGQYKAYIISLEENQAVLKESLSNINPSKYYYENAYDFSLIKNEIENACKSNDIVIVEGALIFKNTVDINFDIRVWLECTFTSSIERSDEDKKDLYGDYFMWLQRQHFSIDNPKAKADIIIKNDKILEKESEVFIDLVNDPSSIDKMKWLYEPKVWKVEEKGIYVEPDKVTDFWQRTHYGFRNDNAHMFYIEIEKDFTMTTKVKFNPMNQFDQCGLAVRVDEDNWLKTSIEYELDNPPKLGAVVTNLGYSDWSTQELDKQVDEAEFRISRQGNDYKIEVNVLNKGWRQLRICHLHSPKKNVKCGIYCCSPIDSGYNVLFTELKIKEDFF</sequence>
<protein>
    <recommendedName>
        <fullName evidence="3">Uridine kinase</fullName>
    </recommendedName>
</protein>
<dbReference type="SUPFAM" id="SSF49899">
    <property type="entry name" value="Concanavalin A-like lectins/glucanases"/>
    <property type="match status" value="1"/>
</dbReference>
<dbReference type="AlphaFoldDB" id="A0A0B5QS70"/>
<dbReference type="RefSeq" id="WP_052482960.1">
    <property type="nucleotide sequence ID" value="NZ_CP010086.2"/>
</dbReference>
<dbReference type="OrthoDB" id="9814707at2"/>
<evidence type="ECO:0000313" key="1">
    <source>
        <dbReference type="EMBL" id="AJH00928.1"/>
    </source>
</evidence>
<dbReference type="Proteomes" id="UP000031866">
    <property type="component" value="Chromosome"/>
</dbReference>
<dbReference type="PANTHER" id="PTHR35332:SF2">
    <property type="entry name" value="REGULATION OF ENOLASE PROTEIN 1"/>
    <property type="match status" value="1"/>
</dbReference>
<dbReference type="KEGG" id="cbei:LF65_04388"/>
<dbReference type="InterPro" id="IPR027417">
    <property type="entry name" value="P-loop_NTPase"/>
</dbReference>
<gene>
    <name evidence="1" type="ORF">LF65_04388</name>
</gene>
<dbReference type="EMBL" id="CP010086">
    <property type="protein sequence ID" value="AJH00928.1"/>
    <property type="molecule type" value="Genomic_DNA"/>
</dbReference>
<dbReference type="InterPro" id="IPR013320">
    <property type="entry name" value="ConA-like_dom_sf"/>
</dbReference>
<accession>A0A0B5QS70</accession>
<dbReference type="PANTHER" id="PTHR35332">
    <property type="entry name" value="REGULATION OF ENOLASE PROTEIN 1"/>
    <property type="match status" value="1"/>
</dbReference>
<name>A0A0B5QS70_CLOBE</name>
<dbReference type="SUPFAM" id="SSF52540">
    <property type="entry name" value="P-loop containing nucleoside triphosphate hydrolases"/>
    <property type="match status" value="1"/>
</dbReference>
<proteinExistence type="predicted"/>
<dbReference type="Gene3D" id="3.40.50.300">
    <property type="entry name" value="P-loop containing nucleotide triphosphate hydrolases"/>
    <property type="match status" value="2"/>
</dbReference>
<dbReference type="Pfam" id="PF07081">
    <property type="entry name" value="DUF1349"/>
    <property type="match status" value="1"/>
</dbReference>
<dbReference type="InterPro" id="IPR009784">
    <property type="entry name" value="DUF1349"/>
</dbReference>
<evidence type="ECO:0008006" key="3">
    <source>
        <dbReference type="Google" id="ProtNLM"/>
    </source>
</evidence>
<reference evidence="2" key="1">
    <citation type="submission" date="2014-12" db="EMBL/GenBank/DDBJ databases">
        <title>Genome sequence of Clostridium beijerinckii strain 59B.</title>
        <authorList>
            <person name="Little G.T."/>
            <person name="Minton N.P."/>
        </authorList>
    </citation>
    <scope>NUCLEOTIDE SEQUENCE [LARGE SCALE GENOMIC DNA]</scope>
    <source>
        <strain evidence="2">59B</strain>
    </source>
</reference>
<organism evidence="1 2">
    <name type="scientific">Clostridium beijerinckii</name>
    <name type="common">Clostridium MP</name>
    <dbReference type="NCBI Taxonomy" id="1520"/>
    <lineage>
        <taxon>Bacteria</taxon>
        <taxon>Bacillati</taxon>
        <taxon>Bacillota</taxon>
        <taxon>Clostridia</taxon>
        <taxon>Eubacteriales</taxon>
        <taxon>Clostridiaceae</taxon>
        <taxon>Clostridium</taxon>
    </lineage>
</organism>